<protein>
    <submittedName>
        <fullName evidence="8">TraJ</fullName>
    </submittedName>
</protein>
<dbReference type="PANTHER" id="PTHR37937">
    <property type="entry name" value="CONJUGATIVE TRANSFER: DNA TRANSPORT"/>
    <property type="match status" value="1"/>
</dbReference>
<dbReference type="InterPro" id="IPR027417">
    <property type="entry name" value="P-loop_NTPase"/>
</dbReference>
<dbReference type="Pfam" id="PF10412">
    <property type="entry name" value="TrwB_AAD_bind"/>
    <property type="match status" value="1"/>
</dbReference>
<feature type="transmembrane region" description="Helical" evidence="6">
    <location>
        <begin position="23"/>
        <end position="48"/>
    </location>
</feature>
<feature type="transmembrane region" description="Helical" evidence="6">
    <location>
        <begin position="68"/>
        <end position="91"/>
    </location>
</feature>
<name>D9Z5Q3_ECOLX</name>
<dbReference type="InterPro" id="IPR051539">
    <property type="entry name" value="T4SS-coupling_protein"/>
</dbReference>
<proteinExistence type="predicted"/>
<keyword evidence="8" id="KW-0614">Plasmid</keyword>
<sequence>MNVTATKSGNQKRSAEMDDRERGLAFLFAITLPPVMVWFLVAKFTYGIDPSTAKYLIPYLVKNTFSLWPLWSALIAGWFIGVGGLIAFIIYDKSRVFKGERFKKIYRGTELVRARTLADKTRERGVNQLTVANIPIPTYAENLHFSIAGTTGTGKTTIFNELLFKSIIRGGKNIALDPNGGFLKNFYRPGDVILNAYDKRTEGWVFFNEIRRSYDYERLVNSIVQESPDMATEEWFGYGRLIFSEVSKKLHSLYSTVTMEEVIHWACNVDQKKLKEFLMGTPAEAIFSGSEKAVGSARFVLSKNLAPHLKMPEGNFSLRDWLDDGKPGTLFITWQEEMKRSLNPLISCWLDSIFSIVLGMGEKESRINVFIDELESLQFLPNLNDALTKGRKSGLCVYAGYQTYSQLVKVYGRDMAQTILANMRSNIVLGGSRLGDETLDQMSRSLGEIEGEVERKESDPQKPWIVRKRRDVKVVRAVTPTEISMLPNLTGYLALPGDMPVAKFKAKHVKYHRKNPVPGIELREI</sequence>
<evidence type="ECO:0000256" key="3">
    <source>
        <dbReference type="ARBA" id="ARBA00022692"/>
    </source>
</evidence>
<reference evidence="8" key="1">
    <citation type="journal article" date="2010" name="PLoS ONE">
        <title>Complete nucleotide sequence of CTX-M-15-plasmids from clinical Escherichia coli isolates: insertional events of transposons and insertion sequences.</title>
        <authorList>
            <person name="Smet A."/>
            <person name="Van Nieuwerburgh F."/>
            <person name="Vandekerckhove T.T."/>
            <person name="Martel A."/>
            <person name="Deforce D."/>
            <person name="Butaye P."/>
            <person name="Haesebrouck F."/>
        </authorList>
    </citation>
    <scope>NUCLEOTIDE SEQUENCE</scope>
    <source>
        <strain evidence="8">L46</strain>
        <plasmid evidence="8">pEC_L46</plasmid>
    </source>
</reference>
<dbReference type="PANTHER" id="PTHR37937:SF1">
    <property type="entry name" value="CONJUGATIVE TRANSFER: DNA TRANSPORT"/>
    <property type="match status" value="1"/>
</dbReference>
<dbReference type="AlphaFoldDB" id="D9Z5Q3"/>
<dbReference type="SUPFAM" id="SSF52540">
    <property type="entry name" value="P-loop containing nucleoside triphosphate hydrolases"/>
    <property type="match status" value="1"/>
</dbReference>
<dbReference type="CDD" id="cd01127">
    <property type="entry name" value="TrwB_TraG_TraD_VirD4"/>
    <property type="match status" value="1"/>
</dbReference>
<keyword evidence="2" id="KW-1003">Cell membrane</keyword>
<geneLocation type="plasmid" evidence="8">
    <name>pEC_L46</name>
</geneLocation>
<evidence type="ECO:0000313" key="8">
    <source>
        <dbReference type="EMBL" id="ADL14203.1"/>
    </source>
</evidence>
<keyword evidence="3 6" id="KW-0812">Transmembrane</keyword>
<dbReference type="GO" id="GO:0005886">
    <property type="term" value="C:plasma membrane"/>
    <property type="evidence" value="ECO:0007669"/>
    <property type="project" value="UniProtKB-SubCell"/>
</dbReference>
<keyword evidence="4 6" id="KW-1133">Transmembrane helix</keyword>
<organism evidence="8">
    <name type="scientific">Escherichia coli</name>
    <dbReference type="NCBI Taxonomy" id="562"/>
    <lineage>
        <taxon>Bacteria</taxon>
        <taxon>Pseudomonadati</taxon>
        <taxon>Pseudomonadota</taxon>
        <taxon>Gammaproteobacteria</taxon>
        <taxon>Enterobacterales</taxon>
        <taxon>Enterobacteriaceae</taxon>
        <taxon>Escherichia</taxon>
    </lineage>
</organism>
<evidence type="ECO:0000256" key="5">
    <source>
        <dbReference type="ARBA" id="ARBA00023136"/>
    </source>
</evidence>
<keyword evidence="5 6" id="KW-0472">Membrane</keyword>
<accession>D9Z5Q3</accession>
<evidence type="ECO:0000259" key="7">
    <source>
        <dbReference type="Pfam" id="PF10412"/>
    </source>
</evidence>
<dbReference type="InterPro" id="IPR019476">
    <property type="entry name" value="T4SS_TraD_DNA-bd"/>
</dbReference>
<evidence type="ECO:0000256" key="2">
    <source>
        <dbReference type="ARBA" id="ARBA00022475"/>
    </source>
</evidence>
<gene>
    <name evidence="8" type="primary">traJ</name>
</gene>
<comment type="subcellular location">
    <subcellularLocation>
        <location evidence="1">Cell membrane</location>
        <topology evidence="1">Multi-pass membrane protein</topology>
    </subcellularLocation>
</comment>
<dbReference type="EMBL" id="GU371929">
    <property type="protein sequence ID" value="ADL14203.1"/>
    <property type="molecule type" value="Genomic_DNA"/>
</dbReference>
<evidence type="ECO:0000256" key="4">
    <source>
        <dbReference type="ARBA" id="ARBA00022989"/>
    </source>
</evidence>
<evidence type="ECO:0000256" key="6">
    <source>
        <dbReference type="SAM" id="Phobius"/>
    </source>
</evidence>
<dbReference type="Gene3D" id="3.40.50.300">
    <property type="entry name" value="P-loop containing nucleotide triphosphate hydrolases"/>
    <property type="match status" value="2"/>
</dbReference>
<evidence type="ECO:0000256" key="1">
    <source>
        <dbReference type="ARBA" id="ARBA00004651"/>
    </source>
</evidence>
<feature type="domain" description="Type IV secretion system coupling protein TraD DNA-binding" evidence="7">
    <location>
        <begin position="129"/>
        <end position="505"/>
    </location>
</feature>